<organism evidence="3 4">
    <name type="scientific">Lacicoccus qingdaonensis</name>
    <dbReference type="NCBI Taxonomy" id="576118"/>
    <lineage>
        <taxon>Bacteria</taxon>
        <taxon>Bacillati</taxon>
        <taxon>Bacillota</taxon>
        <taxon>Bacilli</taxon>
        <taxon>Bacillales</taxon>
        <taxon>Salinicoccaceae</taxon>
        <taxon>Lacicoccus</taxon>
    </lineage>
</organism>
<sequence>MNYLYGFLSYISFKLNMPTFARGFFKKSLSMKIGAKEPGISLYLRSSNHAPILEIIERSNVNTQYQAYLKALVHRHERNYKRAYSYIANDNNPDILNLKVRLLYDLKDFKSIITLSKYGNDVLENLNDRQQRTLIKYLVSRNNFEDAEYLFKNFQINNEALYEDLEAAKDDVFYKYNWRQYKDKILELGGTEYTNIKEYKTYIDNQNGQMQSLGYVLIINQFFEKNDVVKILNEEFVPYINAEQTLLHYIDPAAIYKLDFSFADESDESIQLQNVLNQLYVGEQSQKLIRDIVQKLHKTQLTHQHIFSIRRLIIENRLDLSNDSVSELFKKNRKLEPVFYNVNLFTDVSNKIQMDKFVHDTFEKKQQKRIYNFVIKQLNSIDDENILPKYIMKYIEKNNVKISHSIVLAKQYYMTDQNEKIISLFKNRTKDRQLKMHVQLAKFLFNTKRYQQSLYEAEKAYDIKANNPDVLRGLIRAHHILGNITKRYEFIVKLKRINPERIFPGEFKMAEQEYRFLKQHWTLPAELIEADIEKDNDKVLFVLNKALPVVNGYTIRSNEIIKRVKERGFKPVVTTRLGWSPVHESYDIPKEPINGVQTYYIDRSDKYLTNKTPILNYFYAYAREIKNIINAEKPGIIHAASNYQNALPSLQLGKSLGIKTIYEVRGMWHHTQSSKIDGFQNSDRFNLQEQQEFNCCEIADEVFCISESLKTYLIDHGIDESKITVIPNGVDTSSIAPIEKNDEIIRKYNLKKYHVLGFIGSITSYEGLDLVIKAMKNLNNRMDLDKKFKLLIVGDGQYRSYLQSLTEKLDLQDYVIFTGRVSHEEISKYYSVIDVAPFARTDDLVCRLVTPLKTYEAMAMEKKVVVSDVDALQEMVIEGITGQIFEAENLEKLTESIIKIIDNSEIGDNARSWVVNNRDWSTIISLILTAYKIKP</sequence>
<accession>A0A1G9H7I6</accession>
<dbReference type="PANTHER" id="PTHR45947">
    <property type="entry name" value="SULFOQUINOVOSYL TRANSFERASE SQD2"/>
    <property type="match status" value="1"/>
</dbReference>
<dbReference type="Pfam" id="PF13439">
    <property type="entry name" value="Glyco_transf_4"/>
    <property type="match status" value="1"/>
</dbReference>
<name>A0A1G9H7I6_9BACL</name>
<dbReference type="AlphaFoldDB" id="A0A1G9H7I6"/>
<reference evidence="4" key="1">
    <citation type="submission" date="2016-10" db="EMBL/GenBank/DDBJ databases">
        <authorList>
            <person name="Varghese N."/>
            <person name="Submissions S."/>
        </authorList>
    </citation>
    <scope>NUCLEOTIDE SEQUENCE [LARGE SCALE GENOMIC DNA]</scope>
    <source>
        <strain evidence="4">CGMCC 1.8895</strain>
    </source>
</reference>
<dbReference type="Gene3D" id="3.40.50.2000">
    <property type="entry name" value="Glycogen Phosphorylase B"/>
    <property type="match status" value="2"/>
</dbReference>
<dbReference type="Gene3D" id="1.25.40.10">
    <property type="entry name" value="Tetratricopeptide repeat domain"/>
    <property type="match status" value="1"/>
</dbReference>
<dbReference type="Proteomes" id="UP000199008">
    <property type="component" value="Unassembled WGS sequence"/>
</dbReference>
<dbReference type="SUPFAM" id="SSF53756">
    <property type="entry name" value="UDP-Glycosyltransferase/glycogen phosphorylase"/>
    <property type="match status" value="1"/>
</dbReference>
<evidence type="ECO:0000259" key="1">
    <source>
        <dbReference type="Pfam" id="PF00534"/>
    </source>
</evidence>
<dbReference type="STRING" id="576118.SAMN05216216_1218"/>
<dbReference type="InterPro" id="IPR011990">
    <property type="entry name" value="TPR-like_helical_dom_sf"/>
</dbReference>
<dbReference type="InterPro" id="IPR028098">
    <property type="entry name" value="Glyco_trans_4-like_N"/>
</dbReference>
<gene>
    <name evidence="3" type="ORF">SAMN05216216_1218</name>
</gene>
<feature type="domain" description="Glycosyl transferase family 1" evidence="1">
    <location>
        <begin position="742"/>
        <end position="910"/>
    </location>
</feature>
<protein>
    <submittedName>
        <fullName evidence="3">Glycosyltransferase involved in cell wall bisynthesis</fullName>
    </submittedName>
</protein>
<dbReference type="InterPro" id="IPR050194">
    <property type="entry name" value="Glycosyltransferase_grp1"/>
</dbReference>
<dbReference type="Pfam" id="PF00534">
    <property type="entry name" value="Glycos_transf_1"/>
    <property type="match status" value="1"/>
</dbReference>
<dbReference type="PANTHER" id="PTHR45947:SF3">
    <property type="entry name" value="SULFOQUINOVOSYL TRANSFERASE SQD2"/>
    <property type="match status" value="1"/>
</dbReference>
<keyword evidence="4" id="KW-1185">Reference proteome</keyword>
<dbReference type="GO" id="GO:0016757">
    <property type="term" value="F:glycosyltransferase activity"/>
    <property type="evidence" value="ECO:0007669"/>
    <property type="project" value="InterPro"/>
</dbReference>
<evidence type="ECO:0000313" key="3">
    <source>
        <dbReference type="EMBL" id="SDL08857.1"/>
    </source>
</evidence>
<keyword evidence="3" id="KW-0808">Transferase</keyword>
<evidence type="ECO:0000313" key="4">
    <source>
        <dbReference type="Proteomes" id="UP000199008"/>
    </source>
</evidence>
<dbReference type="SUPFAM" id="SSF48452">
    <property type="entry name" value="TPR-like"/>
    <property type="match status" value="1"/>
</dbReference>
<dbReference type="CDD" id="cd03794">
    <property type="entry name" value="GT4_WbuB-like"/>
    <property type="match status" value="1"/>
</dbReference>
<evidence type="ECO:0000259" key="2">
    <source>
        <dbReference type="Pfam" id="PF13439"/>
    </source>
</evidence>
<proteinExistence type="predicted"/>
<feature type="domain" description="Glycosyltransferase subfamily 4-like N-terminal" evidence="2">
    <location>
        <begin position="558"/>
        <end position="733"/>
    </location>
</feature>
<dbReference type="EMBL" id="FNFY01000021">
    <property type="protein sequence ID" value="SDL08857.1"/>
    <property type="molecule type" value="Genomic_DNA"/>
</dbReference>
<dbReference type="InterPro" id="IPR001296">
    <property type="entry name" value="Glyco_trans_1"/>
</dbReference>